<protein>
    <submittedName>
        <fullName evidence="3">Acyl carrier protein</fullName>
    </submittedName>
</protein>
<comment type="caution">
    <text evidence="3">The sequence shown here is derived from an EMBL/GenBank/DDBJ whole genome shotgun (WGS) entry which is preliminary data.</text>
</comment>
<accession>A0A3N2CS22</accession>
<feature type="region of interest" description="Disordered" evidence="1">
    <location>
        <begin position="1"/>
        <end position="42"/>
    </location>
</feature>
<dbReference type="AlphaFoldDB" id="A0A3N2CS22"/>
<evidence type="ECO:0000256" key="1">
    <source>
        <dbReference type="SAM" id="MobiDB-lite"/>
    </source>
</evidence>
<organism evidence="3 4">
    <name type="scientific">Nocardioides aurantiacus</name>
    <dbReference type="NCBI Taxonomy" id="86796"/>
    <lineage>
        <taxon>Bacteria</taxon>
        <taxon>Bacillati</taxon>
        <taxon>Actinomycetota</taxon>
        <taxon>Actinomycetes</taxon>
        <taxon>Propionibacteriales</taxon>
        <taxon>Nocardioidaceae</taxon>
        <taxon>Nocardioides</taxon>
    </lineage>
</organism>
<dbReference type="InterPro" id="IPR009081">
    <property type="entry name" value="PP-bd_ACP"/>
</dbReference>
<dbReference type="SUPFAM" id="SSF47336">
    <property type="entry name" value="ACP-like"/>
    <property type="match status" value="1"/>
</dbReference>
<dbReference type="EMBL" id="RKHO01000001">
    <property type="protein sequence ID" value="ROR90341.1"/>
    <property type="molecule type" value="Genomic_DNA"/>
</dbReference>
<dbReference type="Proteomes" id="UP000281738">
    <property type="component" value="Unassembled WGS sequence"/>
</dbReference>
<dbReference type="PROSITE" id="PS50075">
    <property type="entry name" value="CARRIER"/>
    <property type="match status" value="1"/>
</dbReference>
<dbReference type="Pfam" id="PF00550">
    <property type="entry name" value="PP-binding"/>
    <property type="match status" value="1"/>
</dbReference>
<evidence type="ECO:0000259" key="2">
    <source>
        <dbReference type="PROSITE" id="PS50075"/>
    </source>
</evidence>
<reference evidence="3 4" key="1">
    <citation type="submission" date="2018-11" db="EMBL/GenBank/DDBJ databases">
        <title>Sequencing the genomes of 1000 actinobacteria strains.</title>
        <authorList>
            <person name="Klenk H.-P."/>
        </authorList>
    </citation>
    <scope>NUCLEOTIDE SEQUENCE [LARGE SCALE GENOMIC DNA]</scope>
    <source>
        <strain evidence="3 4">DSM 12652</strain>
    </source>
</reference>
<dbReference type="InterPro" id="IPR036736">
    <property type="entry name" value="ACP-like_sf"/>
</dbReference>
<evidence type="ECO:0000313" key="4">
    <source>
        <dbReference type="Proteomes" id="UP000281738"/>
    </source>
</evidence>
<sequence>MPPRFTRPAARPALRPSPRPGRRRPPGGTAAPHPERTSAVDPTRLRQVAELVELVTGTAAGDVRPEHRFVDDLRVDSLSMIEVLEGCERRLGVRVPDAVTRELVHVGDLVDFLAHQERRTPGS</sequence>
<feature type="domain" description="Carrier" evidence="2">
    <location>
        <begin position="42"/>
        <end position="117"/>
    </location>
</feature>
<gene>
    <name evidence="3" type="ORF">EDD33_1179</name>
</gene>
<feature type="compositionally biased region" description="Low complexity" evidence="1">
    <location>
        <begin position="1"/>
        <end position="16"/>
    </location>
</feature>
<proteinExistence type="predicted"/>
<keyword evidence="4" id="KW-1185">Reference proteome</keyword>
<dbReference type="RefSeq" id="WP_211332438.1">
    <property type="nucleotide sequence ID" value="NZ_RKHO01000001.1"/>
</dbReference>
<evidence type="ECO:0000313" key="3">
    <source>
        <dbReference type="EMBL" id="ROR90341.1"/>
    </source>
</evidence>
<dbReference type="Gene3D" id="1.10.1200.10">
    <property type="entry name" value="ACP-like"/>
    <property type="match status" value="1"/>
</dbReference>
<name>A0A3N2CS22_9ACTN</name>